<dbReference type="EMBL" id="CP007806">
    <property type="protein sequence ID" value="AIG25145.1"/>
    <property type="molecule type" value="Genomic_DNA"/>
</dbReference>
<dbReference type="Proteomes" id="UP000005850">
    <property type="component" value="Chromosome"/>
</dbReference>
<keyword evidence="2" id="KW-1185">Reference proteome</keyword>
<dbReference type="AlphaFoldDB" id="A0A075R6C0"/>
<sequence>MHTVKSVNPPVIKNLDEQVTLWIDGKHGRIGVIAPKKRPTREEWVQLHREIASILVESAKIKKEASH</sequence>
<name>A0A075R6C0_BRELA</name>
<dbReference type="RefSeq" id="WP_003335354.1">
    <property type="nucleotide sequence ID" value="NZ_CP007806.1"/>
</dbReference>
<proteinExistence type="predicted"/>
<evidence type="ECO:0000313" key="2">
    <source>
        <dbReference type="Proteomes" id="UP000005850"/>
    </source>
</evidence>
<reference evidence="1 2" key="1">
    <citation type="journal article" date="2011" name="J. Bacteriol.">
        <title>Genome sequence of Brevibacillus laterosporus LMG 15441, a pathogen of invertebrates.</title>
        <authorList>
            <person name="Djukic M."/>
            <person name="Poehlein A."/>
            <person name="Thurmer A."/>
            <person name="Daniel R."/>
        </authorList>
    </citation>
    <scope>NUCLEOTIDE SEQUENCE [LARGE SCALE GENOMIC DNA]</scope>
    <source>
        <strain evidence="1 2">LMG 15441</strain>
    </source>
</reference>
<gene>
    <name evidence="1" type="ORF">BRLA_c008030</name>
</gene>
<dbReference type="STRING" id="1042163.BRLA_c008030"/>
<organism evidence="1 2">
    <name type="scientific">Brevibacillus laterosporus LMG 15441</name>
    <dbReference type="NCBI Taxonomy" id="1042163"/>
    <lineage>
        <taxon>Bacteria</taxon>
        <taxon>Bacillati</taxon>
        <taxon>Bacillota</taxon>
        <taxon>Bacilli</taxon>
        <taxon>Bacillales</taxon>
        <taxon>Paenibacillaceae</taxon>
        <taxon>Brevibacillus</taxon>
    </lineage>
</organism>
<evidence type="ECO:0000313" key="1">
    <source>
        <dbReference type="EMBL" id="AIG25145.1"/>
    </source>
</evidence>
<dbReference type="KEGG" id="blr:BRLA_c008030"/>
<accession>A0A075R6C0</accession>
<dbReference type="HOGENOM" id="CLU_2804037_0_0_9"/>
<protein>
    <submittedName>
        <fullName evidence="1">Uncharacterized protein</fullName>
    </submittedName>
</protein>